<dbReference type="AlphaFoldDB" id="A0A366HDW7"/>
<name>A0A366HDW7_9BACT</name>
<dbReference type="Gene3D" id="3.60.15.10">
    <property type="entry name" value="Ribonuclease Z/Hydroxyacylglutathione hydrolase-like"/>
    <property type="match status" value="1"/>
</dbReference>
<dbReference type="Pfam" id="PF12706">
    <property type="entry name" value="Lactamase_B_2"/>
    <property type="match status" value="1"/>
</dbReference>
<dbReference type="SMART" id="SM00849">
    <property type="entry name" value="Lactamase_B"/>
    <property type="match status" value="1"/>
</dbReference>
<sequence>MSGHTGLQLTFLGTATSVGVPMIGCDCDTCRSGDPKDKRLRSSIYLETPECSWIVDTGPDFRTQCLRENIRRVDAVLISHPHMDHLTGFDDLRRFTIGEDAVMPVYAMPSCLDALNRIFYFSFLRENRWRGYLKAEAKPIEGNFALGETEIVPLPVEHGKHETIGFMFVRGGKKLCAYMSDCKVVPPATMELIRGVETLVCDALRHTPHPTHMNFAEALALRDILQPRETWFTHIQCEIMHAREEAKLPDGVRIAYDGLKLRWQDEEQFSAR</sequence>
<comment type="caution">
    <text evidence="2">The sequence shown here is derived from an EMBL/GenBank/DDBJ whole genome shotgun (WGS) entry which is preliminary data.</text>
</comment>
<dbReference type="InterPro" id="IPR001279">
    <property type="entry name" value="Metallo-B-lactamas"/>
</dbReference>
<evidence type="ECO:0000259" key="1">
    <source>
        <dbReference type="SMART" id="SM00849"/>
    </source>
</evidence>
<dbReference type="OrthoDB" id="9800940at2"/>
<proteinExistence type="predicted"/>
<accession>A0A366HDW7</accession>
<evidence type="ECO:0000313" key="3">
    <source>
        <dbReference type="Proteomes" id="UP000253426"/>
    </source>
</evidence>
<keyword evidence="3" id="KW-1185">Reference proteome</keyword>
<evidence type="ECO:0000313" key="2">
    <source>
        <dbReference type="EMBL" id="RBP39814.1"/>
    </source>
</evidence>
<dbReference type="SUPFAM" id="SSF56281">
    <property type="entry name" value="Metallo-hydrolase/oxidoreductase"/>
    <property type="match status" value="1"/>
</dbReference>
<dbReference type="PANTHER" id="PTHR42663:SF6">
    <property type="entry name" value="HYDROLASE C777.06C-RELATED"/>
    <property type="match status" value="1"/>
</dbReference>
<dbReference type="RefSeq" id="WP_113960697.1">
    <property type="nucleotide sequence ID" value="NZ_QNRR01000009.1"/>
</dbReference>
<dbReference type="Proteomes" id="UP000253426">
    <property type="component" value="Unassembled WGS sequence"/>
</dbReference>
<organism evidence="2 3">
    <name type="scientific">Roseimicrobium gellanilyticum</name>
    <dbReference type="NCBI Taxonomy" id="748857"/>
    <lineage>
        <taxon>Bacteria</taxon>
        <taxon>Pseudomonadati</taxon>
        <taxon>Verrucomicrobiota</taxon>
        <taxon>Verrucomicrobiia</taxon>
        <taxon>Verrucomicrobiales</taxon>
        <taxon>Verrucomicrobiaceae</taxon>
        <taxon>Roseimicrobium</taxon>
    </lineage>
</organism>
<gene>
    <name evidence="2" type="ORF">DES53_109242</name>
</gene>
<dbReference type="EMBL" id="QNRR01000009">
    <property type="protein sequence ID" value="RBP39814.1"/>
    <property type="molecule type" value="Genomic_DNA"/>
</dbReference>
<reference evidence="2 3" key="1">
    <citation type="submission" date="2018-06" db="EMBL/GenBank/DDBJ databases">
        <title>Genomic Encyclopedia of Type Strains, Phase IV (KMG-IV): sequencing the most valuable type-strain genomes for metagenomic binning, comparative biology and taxonomic classification.</title>
        <authorList>
            <person name="Goeker M."/>
        </authorList>
    </citation>
    <scope>NUCLEOTIDE SEQUENCE [LARGE SCALE GENOMIC DNA]</scope>
    <source>
        <strain evidence="2 3">DSM 25532</strain>
    </source>
</reference>
<dbReference type="CDD" id="cd16279">
    <property type="entry name" value="metallo-hydrolase-like_MBL-fold"/>
    <property type="match status" value="1"/>
</dbReference>
<dbReference type="PANTHER" id="PTHR42663">
    <property type="entry name" value="HYDROLASE C777.06C-RELATED-RELATED"/>
    <property type="match status" value="1"/>
</dbReference>
<dbReference type="InterPro" id="IPR036866">
    <property type="entry name" value="RibonucZ/Hydroxyglut_hydro"/>
</dbReference>
<protein>
    <submittedName>
        <fullName evidence="2">Phosphoribosyl 1,2-cyclic phosphate phosphodiesterase</fullName>
    </submittedName>
</protein>
<feature type="domain" description="Metallo-beta-lactamase" evidence="1">
    <location>
        <begin position="40"/>
        <end position="234"/>
    </location>
</feature>